<dbReference type="Proteomes" id="UP000011761">
    <property type="component" value="Unassembled WGS sequence"/>
</dbReference>
<evidence type="ECO:0000313" key="1">
    <source>
        <dbReference type="EMBL" id="EMC93192.1"/>
    </source>
</evidence>
<dbReference type="AlphaFoldDB" id="M2LGJ0"/>
<dbReference type="RefSeq" id="XP_007679189.1">
    <property type="nucleotide sequence ID" value="XM_007680999.1"/>
</dbReference>
<sequence>MTGAVSVNRSESRRRTGIGVDVCVDLVAGAAESVPPTYRFTDEQPKHFPSQTVPLCAL</sequence>
<proteinExistence type="predicted"/>
<accession>M2LGJ0</accession>
<dbReference type="KEGG" id="bcom:BAUCODRAFT_36861"/>
<gene>
    <name evidence="1" type="ORF">BAUCODRAFT_36861</name>
</gene>
<name>M2LGJ0_BAUPA</name>
<keyword evidence="2" id="KW-1185">Reference proteome</keyword>
<organism evidence="1 2">
    <name type="scientific">Baudoinia panamericana (strain UAMH 10762)</name>
    <name type="common">Angels' share fungus</name>
    <name type="synonym">Baudoinia compniacensis (strain UAMH 10762)</name>
    <dbReference type="NCBI Taxonomy" id="717646"/>
    <lineage>
        <taxon>Eukaryota</taxon>
        <taxon>Fungi</taxon>
        <taxon>Dikarya</taxon>
        <taxon>Ascomycota</taxon>
        <taxon>Pezizomycotina</taxon>
        <taxon>Dothideomycetes</taxon>
        <taxon>Dothideomycetidae</taxon>
        <taxon>Mycosphaerellales</taxon>
        <taxon>Teratosphaeriaceae</taxon>
        <taxon>Baudoinia</taxon>
    </lineage>
</organism>
<dbReference type="EMBL" id="KB445560">
    <property type="protein sequence ID" value="EMC93192.1"/>
    <property type="molecule type" value="Genomic_DNA"/>
</dbReference>
<evidence type="ECO:0000313" key="2">
    <source>
        <dbReference type="Proteomes" id="UP000011761"/>
    </source>
</evidence>
<dbReference type="GeneID" id="19113095"/>
<dbReference type="HOGENOM" id="CLU_2978760_0_0_1"/>
<protein>
    <submittedName>
        <fullName evidence="1">Uncharacterized protein</fullName>
    </submittedName>
</protein>
<reference evidence="1 2" key="1">
    <citation type="journal article" date="2012" name="PLoS Pathog.">
        <title>Diverse lifestyles and strategies of plant pathogenesis encoded in the genomes of eighteen Dothideomycetes fungi.</title>
        <authorList>
            <person name="Ohm R.A."/>
            <person name="Feau N."/>
            <person name="Henrissat B."/>
            <person name="Schoch C.L."/>
            <person name="Horwitz B.A."/>
            <person name="Barry K.W."/>
            <person name="Condon B.J."/>
            <person name="Copeland A.C."/>
            <person name="Dhillon B."/>
            <person name="Glaser F."/>
            <person name="Hesse C.N."/>
            <person name="Kosti I."/>
            <person name="LaButti K."/>
            <person name="Lindquist E.A."/>
            <person name="Lucas S."/>
            <person name="Salamov A.A."/>
            <person name="Bradshaw R.E."/>
            <person name="Ciuffetti L."/>
            <person name="Hamelin R.C."/>
            <person name="Kema G.H.J."/>
            <person name="Lawrence C."/>
            <person name="Scott J.A."/>
            <person name="Spatafora J.W."/>
            <person name="Turgeon B.G."/>
            <person name="de Wit P.J.G.M."/>
            <person name="Zhong S."/>
            <person name="Goodwin S.B."/>
            <person name="Grigoriev I.V."/>
        </authorList>
    </citation>
    <scope>NUCLEOTIDE SEQUENCE [LARGE SCALE GENOMIC DNA]</scope>
    <source>
        <strain evidence="1 2">UAMH 10762</strain>
    </source>
</reference>